<dbReference type="GO" id="GO:0090434">
    <property type="term" value="F:oleoyl-CoA ligase activity"/>
    <property type="evidence" value="ECO:0007669"/>
    <property type="project" value="TreeGrafter"/>
</dbReference>
<name>A0A6F9DT48_9ASCI</name>
<dbReference type="InterPro" id="IPR000873">
    <property type="entry name" value="AMP-dep_synth/lig_dom"/>
</dbReference>
<dbReference type="PROSITE" id="PS00455">
    <property type="entry name" value="AMP_BINDING"/>
    <property type="match status" value="1"/>
</dbReference>
<keyword evidence="10" id="KW-0445">Lipid transport</keyword>
<dbReference type="Pfam" id="PF00501">
    <property type="entry name" value="AMP-binding"/>
    <property type="match status" value="1"/>
</dbReference>
<keyword evidence="4" id="KW-1003">Cell membrane</keyword>
<keyword evidence="3" id="KW-0813">Transport</keyword>
<dbReference type="Gene3D" id="3.30.300.30">
    <property type="match status" value="1"/>
</dbReference>
<dbReference type="InterPro" id="IPR020845">
    <property type="entry name" value="AMP-binding_CS"/>
</dbReference>
<dbReference type="GO" id="GO:0001579">
    <property type="term" value="P:medium-chain fatty acid transport"/>
    <property type="evidence" value="ECO:0007669"/>
    <property type="project" value="TreeGrafter"/>
</dbReference>
<dbReference type="NCBIfam" id="NF006134">
    <property type="entry name" value="PRK08279.1"/>
    <property type="match status" value="1"/>
</dbReference>
<evidence type="ECO:0000256" key="6">
    <source>
        <dbReference type="ARBA" id="ARBA00022692"/>
    </source>
</evidence>
<evidence type="ECO:0000259" key="23">
    <source>
        <dbReference type="Pfam" id="PF00501"/>
    </source>
</evidence>
<evidence type="ECO:0000256" key="7">
    <source>
        <dbReference type="ARBA" id="ARBA00022741"/>
    </source>
</evidence>
<keyword evidence="5" id="KW-0436">Ligase</keyword>
<dbReference type="SUPFAM" id="SSF56801">
    <property type="entry name" value="Acetyl-CoA synthetase-like"/>
    <property type="match status" value="1"/>
</dbReference>
<comment type="catalytic activity">
    <reaction evidence="15">
        <text>a very long-chain fatty acid + ATP + CoA = a very long-chain fatty acyl-CoA + AMP + diphosphate</text>
        <dbReference type="Rhea" id="RHEA:54536"/>
        <dbReference type="ChEBI" id="CHEBI:30616"/>
        <dbReference type="ChEBI" id="CHEBI:33019"/>
        <dbReference type="ChEBI" id="CHEBI:57287"/>
        <dbReference type="ChEBI" id="CHEBI:58950"/>
        <dbReference type="ChEBI" id="CHEBI:138261"/>
        <dbReference type="ChEBI" id="CHEBI:456215"/>
    </reaction>
    <physiologicalReaction direction="left-to-right" evidence="15">
        <dbReference type="Rhea" id="RHEA:54537"/>
    </physiologicalReaction>
</comment>
<protein>
    <recommendedName>
        <fullName evidence="20">Very long-chain fatty acid transport protein</fullName>
        <ecNumber evidence="14">6.2.1.3</ecNumber>
    </recommendedName>
    <alternativeName>
        <fullName evidence="16">Long-chain-fatty-acid--CoA ligase</fullName>
    </alternativeName>
    <alternativeName>
        <fullName evidence="21">Very-long-chain acyl-CoA synthetase</fullName>
    </alternativeName>
</protein>
<dbReference type="FunFam" id="3.30.300.30:FF:000020">
    <property type="entry name" value="Long-chain fatty acid transporter"/>
    <property type="match status" value="1"/>
</dbReference>
<keyword evidence="7" id="KW-0547">Nucleotide-binding</keyword>
<evidence type="ECO:0000256" key="4">
    <source>
        <dbReference type="ARBA" id="ARBA00022475"/>
    </source>
</evidence>
<keyword evidence="11" id="KW-0443">Lipid metabolism</keyword>
<dbReference type="PANTHER" id="PTHR43107">
    <property type="entry name" value="LONG-CHAIN FATTY ACID TRANSPORT PROTEIN"/>
    <property type="match status" value="1"/>
</dbReference>
<evidence type="ECO:0000256" key="5">
    <source>
        <dbReference type="ARBA" id="ARBA00022598"/>
    </source>
</evidence>
<evidence type="ECO:0000256" key="16">
    <source>
        <dbReference type="ARBA" id="ARBA00041297"/>
    </source>
</evidence>
<comment type="catalytic activity">
    <reaction evidence="18">
        <text>tetracosanoate + ATP + CoA = tetracosanoyl-CoA + AMP + diphosphate</text>
        <dbReference type="Rhea" id="RHEA:33639"/>
        <dbReference type="ChEBI" id="CHEBI:30616"/>
        <dbReference type="ChEBI" id="CHEBI:31014"/>
        <dbReference type="ChEBI" id="CHEBI:33019"/>
        <dbReference type="ChEBI" id="CHEBI:57287"/>
        <dbReference type="ChEBI" id="CHEBI:65052"/>
        <dbReference type="ChEBI" id="CHEBI:456215"/>
    </reaction>
    <physiologicalReaction direction="left-to-right" evidence="18">
        <dbReference type="Rhea" id="RHEA:33640"/>
    </physiologicalReaction>
</comment>
<evidence type="ECO:0000256" key="2">
    <source>
        <dbReference type="ARBA" id="ARBA00006432"/>
    </source>
</evidence>
<evidence type="ECO:0000256" key="13">
    <source>
        <dbReference type="ARBA" id="ARBA00023140"/>
    </source>
</evidence>
<evidence type="ECO:0000256" key="10">
    <source>
        <dbReference type="ARBA" id="ARBA00023055"/>
    </source>
</evidence>
<evidence type="ECO:0000256" key="14">
    <source>
        <dbReference type="ARBA" id="ARBA00026121"/>
    </source>
</evidence>
<reference evidence="24" key="1">
    <citation type="submission" date="2020-04" db="EMBL/GenBank/DDBJ databases">
        <authorList>
            <person name="Neveu A P."/>
        </authorList>
    </citation>
    <scope>NUCLEOTIDE SEQUENCE</scope>
    <source>
        <tissue evidence="24">Whole embryo</tissue>
    </source>
</reference>
<dbReference type="FunFam" id="3.40.50.12780:FF:000019">
    <property type="entry name" value="Long-chain fatty acid transporter"/>
    <property type="match status" value="1"/>
</dbReference>
<organism evidence="24">
    <name type="scientific">Phallusia mammillata</name>
    <dbReference type="NCBI Taxonomy" id="59560"/>
    <lineage>
        <taxon>Eukaryota</taxon>
        <taxon>Metazoa</taxon>
        <taxon>Chordata</taxon>
        <taxon>Tunicata</taxon>
        <taxon>Ascidiacea</taxon>
        <taxon>Phlebobranchia</taxon>
        <taxon>Ascidiidae</taxon>
        <taxon>Phallusia</taxon>
    </lineage>
</organism>
<feature type="transmembrane region" description="Helical" evidence="22">
    <location>
        <begin position="21"/>
        <end position="41"/>
    </location>
</feature>
<dbReference type="AlphaFoldDB" id="A0A6F9DT48"/>
<dbReference type="GO" id="GO:0005778">
    <property type="term" value="C:peroxisomal membrane"/>
    <property type="evidence" value="ECO:0007669"/>
    <property type="project" value="UniProtKB-SubCell"/>
</dbReference>
<gene>
    <name evidence="24" type="primary">Slc27a4-001</name>
</gene>
<dbReference type="EMBL" id="LR790336">
    <property type="protein sequence ID" value="CAB3266198.1"/>
    <property type="molecule type" value="mRNA"/>
</dbReference>
<evidence type="ECO:0000256" key="1">
    <source>
        <dbReference type="ARBA" id="ARBA00004651"/>
    </source>
</evidence>
<dbReference type="PANTHER" id="PTHR43107:SF15">
    <property type="entry name" value="FATTY ACID TRANSPORT PROTEIN 3, ISOFORM A"/>
    <property type="match status" value="1"/>
</dbReference>
<keyword evidence="13" id="KW-0576">Peroxisome</keyword>
<keyword evidence="9 22" id="KW-1133">Transmembrane helix</keyword>
<comment type="function">
    <text evidence="19">Acyl-CoA synthetase required for both the import of long chain fatty acids (LCFAs) (C14-C18) and the activation very long chain fatty acids (VLCFAs) (C20-C26) by esterification of the fatty acids into metabolically active CoA-thioesters for subsequent degradation or incorporation into phospholipids. The transport and fatty acyl-CoA synthetase activities are genetically separable and are thus independent activities. Esterifies VLCFAs in the peroxisome matrix. The VLCFAs are actively transported into peroxisomes by a PXA1-PXA2 heterodimeric transporter in the peroxisomal membrane.</text>
</comment>
<dbReference type="InterPro" id="IPR045851">
    <property type="entry name" value="AMP-bd_C_sf"/>
</dbReference>
<feature type="domain" description="AMP-dependent synthetase/ligase" evidence="23">
    <location>
        <begin position="104"/>
        <end position="429"/>
    </location>
</feature>
<evidence type="ECO:0000256" key="9">
    <source>
        <dbReference type="ARBA" id="ARBA00022989"/>
    </source>
</evidence>
<dbReference type="EC" id="6.2.1.3" evidence="14"/>
<evidence type="ECO:0000256" key="12">
    <source>
        <dbReference type="ARBA" id="ARBA00023136"/>
    </source>
</evidence>
<dbReference type="Gene3D" id="3.40.50.12780">
    <property type="entry name" value="N-terminal domain of ligase-like"/>
    <property type="match status" value="1"/>
</dbReference>
<accession>A0A6F9DT48</accession>
<evidence type="ECO:0000256" key="20">
    <source>
        <dbReference type="ARBA" id="ARBA00068795"/>
    </source>
</evidence>
<keyword evidence="8" id="KW-0067">ATP-binding</keyword>
<dbReference type="InterPro" id="IPR042099">
    <property type="entry name" value="ANL_N_sf"/>
</dbReference>
<evidence type="ECO:0000256" key="22">
    <source>
        <dbReference type="SAM" id="Phobius"/>
    </source>
</evidence>
<comment type="similarity">
    <text evidence="2">Belongs to the ATP-dependent AMP-binding enzyme family.</text>
</comment>
<sequence length="666" mass="74812">MRLTPIHVLRAFYYTVSSRTFLTMSRSLVLYGVSGAVLYMYVTTSTLVISGVLFGVYLATGGWKFADVFVNTIRRDLWALKALLTFKILQQRNTKHNRTIPKVFEETMRNHPKKIALQWEDVTWTYQDLFEHSNCIANYFRDRGLEHGDVVAIYVGNRPEFVALWLGLARIGVTSALINFNLHSDALAHCINISFCKALVYGGTLTPAVKDVKSQLKGGLKYFSICNEEKQSIMEDAENLDEALASGCRLPPDSPKEASIFDKLMYIYTSGTTGLPKAAVITHCRYYYISTMSHLMLGYKSTDKVYCSLPLYHSNGGIVGLGQCLCHGIPLTIRSKFSARNFWTDCKKYNCTVILYIGEICRYLLAQPSKDTDRDHSVRVAAGNGLRPEIWKHFVERFNIGQVAEFYGATEGNANMMNVDNRFGSCGFISMIAPSVYPLMLLKIDEDKELVRGRDGLCIKCEPGDFGMLVGKIIKQSLTQRYDGYADEQASKKKVAYDVFQKGDSVFMTGDVLTMDKYGNMYFKDRTGDTFRWKGENVSTAECEAELAKVLHNQHTVGVYGVDIPGAEGKAGMACIMDPNREADLELFYAGAKKELPSYALPLFVRLTDEMEVTGTHKIKKVVLRRDGYDIGVVKDPIFFLDAAQGKYVPLDTVLYEKLMAGLLRV</sequence>
<comment type="subcellular location">
    <subcellularLocation>
        <location evidence="1">Cell membrane</location>
        <topology evidence="1">Multi-pass membrane protein</topology>
    </subcellularLocation>
    <subcellularLocation>
        <location evidence="17">Peroxisome membrane</location>
    </subcellularLocation>
</comment>
<evidence type="ECO:0000256" key="11">
    <source>
        <dbReference type="ARBA" id="ARBA00023098"/>
    </source>
</evidence>
<evidence type="ECO:0000256" key="3">
    <source>
        <dbReference type="ARBA" id="ARBA00022448"/>
    </source>
</evidence>
<evidence type="ECO:0000256" key="18">
    <source>
        <dbReference type="ARBA" id="ARBA00048666"/>
    </source>
</evidence>
<dbReference type="GO" id="GO:0005789">
    <property type="term" value="C:endoplasmic reticulum membrane"/>
    <property type="evidence" value="ECO:0007669"/>
    <property type="project" value="TreeGrafter"/>
</dbReference>
<keyword evidence="6 22" id="KW-0812">Transmembrane</keyword>
<proteinExistence type="evidence at transcript level"/>
<evidence type="ECO:0000313" key="24">
    <source>
        <dbReference type="EMBL" id="CAB3266198.1"/>
    </source>
</evidence>
<dbReference type="GO" id="GO:0005886">
    <property type="term" value="C:plasma membrane"/>
    <property type="evidence" value="ECO:0007669"/>
    <property type="project" value="UniProtKB-SubCell"/>
</dbReference>
<keyword evidence="12 22" id="KW-0472">Membrane</keyword>
<evidence type="ECO:0000256" key="15">
    <source>
        <dbReference type="ARBA" id="ARBA00036527"/>
    </source>
</evidence>
<evidence type="ECO:0000256" key="8">
    <source>
        <dbReference type="ARBA" id="ARBA00022840"/>
    </source>
</evidence>
<dbReference type="GO" id="GO:0005324">
    <property type="term" value="F:long-chain fatty acid transmembrane transporter activity"/>
    <property type="evidence" value="ECO:0007669"/>
    <property type="project" value="TreeGrafter"/>
</dbReference>
<dbReference type="GO" id="GO:0005524">
    <property type="term" value="F:ATP binding"/>
    <property type="evidence" value="ECO:0007669"/>
    <property type="project" value="UniProtKB-KW"/>
</dbReference>
<evidence type="ECO:0000256" key="21">
    <source>
        <dbReference type="ARBA" id="ARBA00078285"/>
    </source>
</evidence>
<evidence type="ECO:0000256" key="19">
    <source>
        <dbReference type="ARBA" id="ARBA00060276"/>
    </source>
</evidence>
<dbReference type="GO" id="GO:0044539">
    <property type="term" value="P:long-chain fatty acid import into cell"/>
    <property type="evidence" value="ECO:0007669"/>
    <property type="project" value="TreeGrafter"/>
</dbReference>
<evidence type="ECO:0000256" key="17">
    <source>
        <dbReference type="ARBA" id="ARBA00046271"/>
    </source>
</evidence>